<dbReference type="InterPro" id="IPR029024">
    <property type="entry name" value="TerB-like"/>
</dbReference>
<dbReference type="SUPFAM" id="SSF158682">
    <property type="entry name" value="TerB-like"/>
    <property type="match status" value="1"/>
</dbReference>
<evidence type="ECO:0000313" key="2">
    <source>
        <dbReference type="Proteomes" id="UP000191448"/>
    </source>
</evidence>
<dbReference type="EMBL" id="LTAY01000103">
    <property type="protein sequence ID" value="OPX45298.1"/>
    <property type="molecule type" value="Genomic_DNA"/>
</dbReference>
<protein>
    <recommendedName>
        <fullName evidence="3">Tellurite resistance protein TerB</fullName>
    </recommendedName>
</protein>
<proteinExistence type="predicted"/>
<dbReference type="OrthoDB" id="1934251at2"/>
<evidence type="ECO:0008006" key="3">
    <source>
        <dbReference type="Google" id="ProtNLM"/>
    </source>
</evidence>
<sequence length="145" mass="17043">MFLKEFNTNEKRAFANLIYMLADVDKVIARNEKKLIKEYLNELEIKEENFSKMTYAEVVYNFKQSSDRIKKIAYFELLGLALVDGNYEEQEIDYLDKVANDLGITRAKKIAFANFFYNFKNIHKVSVIKTEGKEINLEAEAEKLF</sequence>
<reference evidence="1 2" key="1">
    <citation type="submission" date="2016-02" db="EMBL/GenBank/DDBJ databases">
        <title>Genome sequence of Clostridium thermobutyricum DSM 4928.</title>
        <authorList>
            <person name="Poehlein A."/>
            <person name="Daniel R."/>
        </authorList>
    </citation>
    <scope>NUCLEOTIDE SEQUENCE [LARGE SCALE GENOMIC DNA]</scope>
    <source>
        <strain evidence="1 2">DSM 4928</strain>
    </source>
</reference>
<organism evidence="1 2">
    <name type="scientific">Clostridium thermobutyricum DSM 4928</name>
    <dbReference type="NCBI Taxonomy" id="1121339"/>
    <lineage>
        <taxon>Bacteria</taxon>
        <taxon>Bacillati</taxon>
        <taxon>Bacillota</taxon>
        <taxon>Clostridia</taxon>
        <taxon>Eubacteriales</taxon>
        <taxon>Clostridiaceae</taxon>
        <taxon>Clostridium</taxon>
    </lineage>
</organism>
<dbReference type="AlphaFoldDB" id="A0A1V4SN27"/>
<gene>
    <name evidence="1" type="ORF">CLTHE_30620</name>
</gene>
<comment type="caution">
    <text evidence="1">The sequence shown here is derived from an EMBL/GenBank/DDBJ whole genome shotgun (WGS) entry which is preliminary data.</text>
</comment>
<name>A0A1V4SN27_9CLOT</name>
<accession>A0A1V4SN27</accession>
<dbReference type="RefSeq" id="WP_080024155.1">
    <property type="nucleotide sequence ID" value="NZ_LTAY01000103.1"/>
</dbReference>
<evidence type="ECO:0000313" key="1">
    <source>
        <dbReference type="EMBL" id="OPX45298.1"/>
    </source>
</evidence>
<dbReference type="Proteomes" id="UP000191448">
    <property type="component" value="Unassembled WGS sequence"/>
</dbReference>
<dbReference type="Gene3D" id="1.10.3680.10">
    <property type="entry name" value="TerB-like"/>
    <property type="match status" value="1"/>
</dbReference>